<dbReference type="EMBL" id="FMCW01000017">
    <property type="protein sequence ID" value="SCE98173.1"/>
    <property type="molecule type" value="Genomic_DNA"/>
</dbReference>
<dbReference type="AlphaFoldDB" id="A0A1C4WPU1"/>
<dbReference type="Proteomes" id="UP000199375">
    <property type="component" value="Unassembled WGS sequence"/>
</dbReference>
<proteinExistence type="predicted"/>
<gene>
    <name evidence="1" type="ORF">GA0070558_11746</name>
</gene>
<reference evidence="1 2" key="1">
    <citation type="submission" date="2016-06" db="EMBL/GenBank/DDBJ databases">
        <authorList>
            <person name="Kjaerup R.B."/>
            <person name="Dalgaard T.S."/>
            <person name="Juul-Madsen H.R."/>
        </authorList>
    </citation>
    <scope>NUCLEOTIDE SEQUENCE [LARGE SCALE GENOMIC DNA]</scope>
    <source>
        <strain evidence="1 2">DSM 45626</strain>
    </source>
</reference>
<accession>A0A1C4WPU1</accession>
<sequence length="354" mass="36832">MTEPTTLGRYHELLLRLAGRVSDVVVTGARQRLSEGRVEDVARALRAAVGSGRLTVDAAEAALLAAALPDVDDPAPRDAGRAAALPAYAFAPLLPGASPTMVPVVLDLTSTVAADGGPDAAAVAVAATAPGAVGLWRAWRAPNATNPGRPVPVYLLETTADPEGQPGIAAAVQGALWSAGVEHPQVEVYGPATALPPYQRLARGRSALLWAARPAGPVTIARVFDRVDPVAGPRFDPGHEVLPAGPERDRVLSYLRAGHVLMATTAGAPDVVEPRRGDVVPMSYRTDGAWIWTDTVAYYLESHGLSPDVELMAHLRSAGDRPVVDSVAAHRAMVALTAPVEQPPAWTVAAAPAR</sequence>
<organism evidence="1 2">
    <name type="scientific">Micromonospora haikouensis</name>
    <dbReference type="NCBI Taxonomy" id="686309"/>
    <lineage>
        <taxon>Bacteria</taxon>
        <taxon>Bacillati</taxon>
        <taxon>Actinomycetota</taxon>
        <taxon>Actinomycetes</taxon>
        <taxon>Micromonosporales</taxon>
        <taxon>Micromonosporaceae</taxon>
        <taxon>Micromonospora</taxon>
    </lineage>
</organism>
<dbReference type="RefSeq" id="WP_091281726.1">
    <property type="nucleotide sequence ID" value="NZ_FMCW01000017.1"/>
</dbReference>
<protein>
    <submittedName>
        <fullName evidence="1">Uncharacterized protein</fullName>
    </submittedName>
</protein>
<name>A0A1C4WPU1_9ACTN</name>
<evidence type="ECO:0000313" key="1">
    <source>
        <dbReference type="EMBL" id="SCE98173.1"/>
    </source>
</evidence>
<evidence type="ECO:0000313" key="2">
    <source>
        <dbReference type="Proteomes" id="UP000199375"/>
    </source>
</evidence>